<feature type="region of interest" description="Disordered" evidence="1">
    <location>
        <begin position="213"/>
        <end position="247"/>
    </location>
</feature>
<dbReference type="PANTHER" id="PTHR42774">
    <property type="entry name" value="PHOSPHOTRANSFERASE SYSTEM TRANSPORT PROTEIN"/>
    <property type="match status" value="1"/>
</dbReference>
<dbReference type="KEGG" id="acan:ACA1_183600"/>
<dbReference type="SUPFAM" id="SSF53613">
    <property type="entry name" value="Ribokinase-like"/>
    <property type="match status" value="1"/>
</dbReference>
<dbReference type="Pfam" id="PF00294">
    <property type="entry name" value="PfkB"/>
    <property type="match status" value="2"/>
</dbReference>
<evidence type="ECO:0000313" key="4">
    <source>
        <dbReference type="Proteomes" id="UP000011083"/>
    </source>
</evidence>
<dbReference type="InterPro" id="IPR029056">
    <property type="entry name" value="Ribokinase-like"/>
</dbReference>
<keyword evidence="4" id="KW-1185">Reference proteome</keyword>
<dbReference type="GeneID" id="14922318"/>
<feature type="domain" description="Carbohydrate kinase PfkB" evidence="2">
    <location>
        <begin position="325"/>
        <end position="376"/>
    </location>
</feature>
<reference evidence="3 4" key="1">
    <citation type="journal article" date="2013" name="Genome Biol.">
        <title>Genome of Acanthamoeba castellanii highlights extensive lateral gene transfer and early evolution of tyrosine kinase signaling.</title>
        <authorList>
            <person name="Clarke M."/>
            <person name="Lohan A.J."/>
            <person name="Liu B."/>
            <person name="Lagkouvardos I."/>
            <person name="Roy S."/>
            <person name="Zafar N."/>
            <person name="Bertelli C."/>
            <person name="Schilde C."/>
            <person name="Kianianmomeni A."/>
            <person name="Burglin T.R."/>
            <person name="Frech C."/>
            <person name="Turcotte B."/>
            <person name="Kopec K.O."/>
            <person name="Synnott J.M."/>
            <person name="Choo C."/>
            <person name="Paponov I."/>
            <person name="Finkler A."/>
            <person name="Soon Heng Tan C."/>
            <person name="Hutchins A.P."/>
            <person name="Weinmeier T."/>
            <person name="Rattei T."/>
            <person name="Chu J.S."/>
            <person name="Gimenez G."/>
            <person name="Irimia M."/>
            <person name="Rigden D.J."/>
            <person name="Fitzpatrick D.A."/>
            <person name="Lorenzo-Morales J."/>
            <person name="Bateman A."/>
            <person name="Chiu C.H."/>
            <person name="Tang P."/>
            <person name="Hegemann P."/>
            <person name="Fromm H."/>
            <person name="Raoult D."/>
            <person name="Greub G."/>
            <person name="Miranda-Saavedra D."/>
            <person name="Chen N."/>
            <person name="Nash P."/>
            <person name="Ginger M.L."/>
            <person name="Horn M."/>
            <person name="Schaap P."/>
            <person name="Caler L."/>
            <person name="Loftus B."/>
        </authorList>
    </citation>
    <scope>NUCLEOTIDE SEQUENCE [LARGE SCALE GENOMIC DNA]</scope>
    <source>
        <strain evidence="3 4">Neff</strain>
    </source>
</reference>
<evidence type="ECO:0000256" key="1">
    <source>
        <dbReference type="SAM" id="MobiDB-lite"/>
    </source>
</evidence>
<dbReference type="PANTHER" id="PTHR42774:SF3">
    <property type="entry name" value="KETOHEXOKINASE"/>
    <property type="match status" value="1"/>
</dbReference>
<dbReference type="AlphaFoldDB" id="L8H7A3"/>
<dbReference type="VEuPathDB" id="AmoebaDB:ACA1_183600"/>
<gene>
    <name evidence="3" type="ORF">ACA1_183600</name>
</gene>
<keyword evidence="3" id="KW-0418">Kinase</keyword>
<dbReference type="OrthoDB" id="204058at2759"/>
<name>L8H7A3_ACACF</name>
<feature type="domain" description="Carbohydrate kinase PfkB" evidence="2">
    <location>
        <begin position="7"/>
        <end position="213"/>
    </location>
</feature>
<dbReference type="GO" id="GO:0016301">
    <property type="term" value="F:kinase activity"/>
    <property type="evidence" value="ECO:0007669"/>
    <property type="project" value="UniProtKB-KW"/>
</dbReference>
<evidence type="ECO:0000313" key="3">
    <source>
        <dbReference type="EMBL" id="ELR21424.1"/>
    </source>
</evidence>
<dbReference type="Gene3D" id="3.40.1190.20">
    <property type="match status" value="2"/>
</dbReference>
<keyword evidence="3" id="KW-0808">Transferase</keyword>
<dbReference type="InterPro" id="IPR052562">
    <property type="entry name" value="Ketohexokinase-related"/>
</dbReference>
<accession>L8H7A3</accession>
<proteinExistence type="predicted"/>
<dbReference type="EMBL" id="KB007904">
    <property type="protein sequence ID" value="ELR21424.1"/>
    <property type="molecule type" value="Genomic_DNA"/>
</dbReference>
<evidence type="ECO:0000259" key="2">
    <source>
        <dbReference type="Pfam" id="PF00294"/>
    </source>
</evidence>
<protein>
    <submittedName>
        <fullName evidence="3">Kinase, pfkB superfamily protein</fullName>
    </submittedName>
</protein>
<dbReference type="RefSeq" id="XP_004345968.1">
    <property type="nucleotide sequence ID" value="XM_004345918.1"/>
</dbReference>
<dbReference type="Proteomes" id="UP000011083">
    <property type="component" value="Unassembled WGS sequence"/>
</dbReference>
<dbReference type="InterPro" id="IPR011611">
    <property type="entry name" value="PfkB_dom"/>
</dbReference>
<sequence length="397" mass="43139">MHKQQPLVVATGSTCIDYLAHVASFPEPDAKMRTTKLFTSPGGNALQGLVCLSRLGVAGRLITKLGNDEIGRQILETLRRERAIDTSRVSISPGNSPFSYIIVDEVTHTRTILHTPAELLAPNEIESSFLDGGIRLTEMAIERGIPVLTDFDEELDQAEKMITLTDYLVLNSDHLLKRTAETDLLAAMASLLRALPRVRFVIATLGSQGSLLMRRPHAHAPNDDADAEATTRPESDEEEGKGEVRNMDELLTRVPKYEDVEVKWQRMWAFGNAAADGDGDGELASATEEEQREADCALGLLVHTFCYRPARDTDHHAQVHYCPAYPLNPASIVDTTGAGDVFVGGVCYGLVRGLSLPQLLALASLVAARKCLGSGLNGISDRGSLPALLLRTPRAHD</sequence>
<organism evidence="3 4">
    <name type="scientific">Acanthamoeba castellanii (strain ATCC 30010 / Neff)</name>
    <dbReference type="NCBI Taxonomy" id="1257118"/>
    <lineage>
        <taxon>Eukaryota</taxon>
        <taxon>Amoebozoa</taxon>
        <taxon>Discosea</taxon>
        <taxon>Longamoebia</taxon>
        <taxon>Centramoebida</taxon>
        <taxon>Acanthamoebidae</taxon>
        <taxon>Acanthamoeba</taxon>
    </lineage>
</organism>